<dbReference type="GO" id="GO:0006511">
    <property type="term" value="P:ubiquitin-dependent protein catabolic process"/>
    <property type="evidence" value="ECO:0007669"/>
    <property type="project" value="InterPro"/>
</dbReference>
<dbReference type="EMBL" id="NMUH01002151">
    <property type="protein sequence ID" value="MQL98173.1"/>
    <property type="molecule type" value="Genomic_DNA"/>
</dbReference>
<dbReference type="PROSITE" id="PS50069">
    <property type="entry name" value="CULLIN_2"/>
    <property type="match status" value="1"/>
</dbReference>
<accession>A0A843W1G8</accession>
<dbReference type="Gene3D" id="3.30.230.130">
    <property type="entry name" value="Cullin, Chain C, Domain 2"/>
    <property type="match status" value="1"/>
</dbReference>
<gene>
    <name evidence="4" type="ORF">Taro_030884</name>
</gene>
<protein>
    <recommendedName>
        <fullName evidence="3">Cullin family profile domain-containing protein</fullName>
    </recommendedName>
</protein>
<sequence>MGLAPLAPPPNNGAGPIGTTHGWGEPMGQSLPHWLSPPAVGSGQAPSEPHMGGSPPPMDFPWDIELSKEINDSFKQSSQARTKLPSGIEMSVHVLTTGYWPTYPPMDVRLPHELNVYQDIFKEFYLSKYSGRRLMWQNSLGHCVLKAEFPRGKKELAVSLFQVKFESCSLLSKISRIQLGLRTKSCEGLCSRLHAAKFVYFKR</sequence>
<proteinExistence type="inferred from homology"/>
<comment type="similarity">
    <text evidence="1">Belongs to the cullin family.</text>
</comment>
<dbReference type="GO" id="GO:0031625">
    <property type="term" value="F:ubiquitin protein ligase binding"/>
    <property type="evidence" value="ECO:0007669"/>
    <property type="project" value="InterPro"/>
</dbReference>
<dbReference type="InterPro" id="IPR036317">
    <property type="entry name" value="Cullin_homology_sf"/>
</dbReference>
<evidence type="ECO:0000259" key="3">
    <source>
        <dbReference type="PROSITE" id="PS50069"/>
    </source>
</evidence>
<reference evidence="4" key="1">
    <citation type="submission" date="2017-07" db="EMBL/GenBank/DDBJ databases">
        <title>Taro Niue Genome Assembly and Annotation.</title>
        <authorList>
            <person name="Atibalentja N."/>
            <person name="Keating K."/>
            <person name="Fields C.J."/>
        </authorList>
    </citation>
    <scope>NUCLEOTIDE SEQUENCE</scope>
    <source>
        <strain evidence="4">Niue_2</strain>
        <tissue evidence="4">Leaf</tissue>
    </source>
</reference>
<dbReference type="SMART" id="SM00182">
    <property type="entry name" value="CULLIN"/>
    <property type="match status" value="1"/>
</dbReference>
<organism evidence="4 5">
    <name type="scientific">Colocasia esculenta</name>
    <name type="common">Wild taro</name>
    <name type="synonym">Arum esculentum</name>
    <dbReference type="NCBI Taxonomy" id="4460"/>
    <lineage>
        <taxon>Eukaryota</taxon>
        <taxon>Viridiplantae</taxon>
        <taxon>Streptophyta</taxon>
        <taxon>Embryophyta</taxon>
        <taxon>Tracheophyta</taxon>
        <taxon>Spermatophyta</taxon>
        <taxon>Magnoliopsida</taxon>
        <taxon>Liliopsida</taxon>
        <taxon>Araceae</taxon>
        <taxon>Aroideae</taxon>
        <taxon>Colocasieae</taxon>
        <taxon>Colocasia</taxon>
    </lineage>
</organism>
<evidence type="ECO:0000256" key="1">
    <source>
        <dbReference type="PROSITE-ProRule" id="PRU00330"/>
    </source>
</evidence>
<dbReference type="Proteomes" id="UP000652761">
    <property type="component" value="Unassembled WGS sequence"/>
</dbReference>
<evidence type="ECO:0000313" key="5">
    <source>
        <dbReference type="Proteomes" id="UP000652761"/>
    </source>
</evidence>
<name>A0A843W1G8_COLES</name>
<comment type="caution">
    <text evidence="4">The sequence shown here is derived from an EMBL/GenBank/DDBJ whole genome shotgun (WGS) entry which is preliminary data.</text>
</comment>
<dbReference type="Pfam" id="PF26557">
    <property type="entry name" value="Cullin_AB"/>
    <property type="match status" value="1"/>
</dbReference>
<feature type="compositionally biased region" description="Pro residues" evidence="2">
    <location>
        <begin position="1"/>
        <end position="11"/>
    </location>
</feature>
<evidence type="ECO:0000313" key="4">
    <source>
        <dbReference type="EMBL" id="MQL98173.1"/>
    </source>
</evidence>
<feature type="domain" description="Cullin family profile" evidence="3">
    <location>
        <begin position="63"/>
        <end position="163"/>
    </location>
</feature>
<evidence type="ECO:0000256" key="2">
    <source>
        <dbReference type="SAM" id="MobiDB-lite"/>
    </source>
</evidence>
<dbReference type="AlphaFoldDB" id="A0A843W1G8"/>
<keyword evidence="5" id="KW-1185">Reference proteome</keyword>
<dbReference type="InterPro" id="IPR045093">
    <property type="entry name" value="Cullin"/>
</dbReference>
<dbReference type="InterPro" id="IPR059120">
    <property type="entry name" value="Cullin-like_AB"/>
</dbReference>
<dbReference type="OrthoDB" id="27073at2759"/>
<feature type="region of interest" description="Disordered" evidence="2">
    <location>
        <begin position="1"/>
        <end position="58"/>
    </location>
</feature>
<dbReference type="PANTHER" id="PTHR11932">
    <property type="entry name" value="CULLIN"/>
    <property type="match status" value="1"/>
</dbReference>
<dbReference type="SUPFAM" id="SSF75632">
    <property type="entry name" value="Cullin homology domain"/>
    <property type="match status" value="1"/>
</dbReference>
<dbReference type="InterPro" id="IPR016158">
    <property type="entry name" value="Cullin_homology"/>
</dbReference>